<dbReference type="FunFam" id="3.30.70.1230:FF:000007">
    <property type="entry name" value="Guanylate cyclase soluble subunit alpha-3"/>
    <property type="match status" value="1"/>
</dbReference>
<dbReference type="Gene3D" id="3.30.70.1230">
    <property type="entry name" value="Nucleotide cyclase"/>
    <property type="match status" value="1"/>
</dbReference>
<dbReference type="GO" id="GO:0004383">
    <property type="term" value="F:guanylate cyclase activity"/>
    <property type="evidence" value="ECO:0007669"/>
    <property type="project" value="UniProtKB-EC"/>
</dbReference>
<keyword evidence="7" id="KW-0141">cGMP biosynthesis</keyword>
<evidence type="ECO:0000256" key="8">
    <source>
        <dbReference type="RuleBase" id="RU000405"/>
    </source>
</evidence>
<evidence type="ECO:0000256" key="3">
    <source>
        <dbReference type="ARBA" id="ARBA00022490"/>
    </source>
</evidence>
<dbReference type="GO" id="GO:0020037">
    <property type="term" value="F:heme binding"/>
    <property type="evidence" value="ECO:0007669"/>
    <property type="project" value="InterPro"/>
</dbReference>
<dbReference type="GO" id="GO:0070482">
    <property type="term" value="P:response to oxygen levels"/>
    <property type="evidence" value="ECO:0007669"/>
    <property type="project" value="TreeGrafter"/>
</dbReference>
<evidence type="ECO:0000256" key="1">
    <source>
        <dbReference type="ARBA" id="ARBA00004496"/>
    </source>
</evidence>
<sequence>MYGLYLEAVNDYIIESYGSDVWRLIEARAEIPHLKFVRHQMYNDNLILRLAKAAGEVLGKTPDELMYAFGVYMVKRIGNYGYERILKVLGRNVRDFINELDNLHEYFRFSFPKVQPPSFCVEEECETSLTLHYRSTRKGFTQFVKGQLSQVGRQFYNTAIEVEILSKEETEKMTYVVYKMNFDNAAFKHRMPQQKTAPGYEKLPMKRGILFDMFPFSVIFRRDMTMYRIGDGLKEVFSDLQGKKVHEEFTLVRPMLEFSWDNIYTHLNNVFELLSKAVVESKQKVNIPKLSKEEPEEEESEKSKEEREIKEIEEMKGTDQEYSSAPTQYNSSANSGGEDIELLAFQTVTGKCSETIFEDMREPPKKPLHLKGQMKYVPPWDSLIFLGTPIIETVEDMIKMGVYVNDLNLHDSSRELILAGTQQSAELQLALDQWHRIVRYVMHADISRGPRRRVSDLSACVYLPRSSKKNAQLQEIIKKLDEEKKRGDSLLYAMIPKAVADRLRKGITALETCQVFPDVTILFSDVVKFNEICIHITPMQVVDMLNEIYIVFDTLSEKHNVYKVETIRDAYMVVAGVPNKTTFHAHHICDMALDMLSSIDHLKDPSTGDNIQIRVGIHSGMVVAGVVGLKMPRYCLFGDTVNTASRMESNGVGMQIHISQTTKDHLEHEPYIIEERGKIFVKGKGYMKTYWLKGKKDLSFKTPADLRYSSEHKDSEDRSSISSNCNEAKRSTSNLNISNEEQAEGKPTPTEFPPDTLPLLEGTTEAPTSSTEAQDKEKTKKTKNNKGGKPEASSVNVEETPPSAGVSENGYQNFRGGKETHTNAATMETFNSKDMAMKAQKKILSRMASKSVVQMFIDDTSSEILDELYRVSKEYTGNRTEAQKVIKDLIKVAVKIGVLFRHNRFSAEEIKLAQDFKKKLHQGAMTAISFYEVEFTFDKTVMSEILTECRDILLKLVENHLTPKSHGRINHVFNHYSDTELLASLYSAEGPFRPNLTKICTGLDKLVEEDKL</sequence>
<evidence type="ECO:0000313" key="12">
    <source>
        <dbReference type="Proteomes" id="UP001152622"/>
    </source>
</evidence>
<dbReference type="EMBL" id="JAINUF010000007">
    <property type="protein sequence ID" value="KAJ8354628.1"/>
    <property type="molecule type" value="Genomic_DNA"/>
</dbReference>
<dbReference type="InterPro" id="IPR038355">
    <property type="entry name" value="TNFAIP8_sf"/>
</dbReference>
<evidence type="ECO:0000256" key="9">
    <source>
        <dbReference type="SAM" id="MobiDB-lite"/>
    </source>
</evidence>
<keyword evidence="5" id="KW-0342">GTP-binding</keyword>
<dbReference type="GO" id="GO:0005525">
    <property type="term" value="F:GTP binding"/>
    <property type="evidence" value="ECO:0007669"/>
    <property type="project" value="UniProtKB-KW"/>
</dbReference>
<keyword evidence="3" id="KW-0963">Cytoplasm</keyword>
<evidence type="ECO:0000313" key="11">
    <source>
        <dbReference type="EMBL" id="KAJ8354628.1"/>
    </source>
</evidence>
<evidence type="ECO:0000256" key="5">
    <source>
        <dbReference type="ARBA" id="ARBA00023134"/>
    </source>
</evidence>
<protein>
    <recommendedName>
        <fullName evidence="2">guanylate cyclase</fullName>
        <ecNumber evidence="2">4.6.1.2</ecNumber>
    </recommendedName>
</protein>
<dbReference type="Proteomes" id="UP001152622">
    <property type="component" value="Chromosome 7"/>
</dbReference>
<dbReference type="SUPFAM" id="SSF55073">
    <property type="entry name" value="Nucleotide cyclase"/>
    <property type="match status" value="1"/>
</dbReference>
<feature type="compositionally biased region" description="Polar residues" evidence="9">
    <location>
        <begin position="320"/>
        <end position="333"/>
    </location>
</feature>
<gene>
    <name evidence="11" type="ORF">SKAU_G00221950</name>
</gene>
<dbReference type="Pfam" id="PF07701">
    <property type="entry name" value="HNOBA"/>
    <property type="match status" value="2"/>
</dbReference>
<dbReference type="InterPro" id="IPR008477">
    <property type="entry name" value="TNFAIP8-like"/>
</dbReference>
<dbReference type="Pfam" id="PF07700">
    <property type="entry name" value="HNOB"/>
    <property type="match status" value="1"/>
</dbReference>
<dbReference type="InterPro" id="IPR011645">
    <property type="entry name" value="HNOB_dom_associated"/>
</dbReference>
<evidence type="ECO:0000256" key="2">
    <source>
        <dbReference type="ARBA" id="ARBA00012202"/>
    </source>
</evidence>
<organism evidence="11 12">
    <name type="scientific">Synaphobranchus kaupii</name>
    <name type="common">Kaup's arrowtooth eel</name>
    <dbReference type="NCBI Taxonomy" id="118154"/>
    <lineage>
        <taxon>Eukaryota</taxon>
        <taxon>Metazoa</taxon>
        <taxon>Chordata</taxon>
        <taxon>Craniata</taxon>
        <taxon>Vertebrata</taxon>
        <taxon>Euteleostomi</taxon>
        <taxon>Actinopterygii</taxon>
        <taxon>Neopterygii</taxon>
        <taxon>Teleostei</taxon>
        <taxon>Anguilliformes</taxon>
        <taxon>Synaphobranchidae</taxon>
        <taxon>Synaphobranchus</taxon>
    </lineage>
</organism>
<dbReference type="Gene3D" id="3.90.1520.10">
    <property type="entry name" value="H-NOX domain"/>
    <property type="match status" value="1"/>
</dbReference>
<evidence type="ECO:0000256" key="6">
    <source>
        <dbReference type="ARBA" id="ARBA00023239"/>
    </source>
</evidence>
<evidence type="ECO:0000259" key="10">
    <source>
        <dbReference type="PROSITE" id="PS50125"/>
    </source>
</evidence>
<feature type="region of interest" description="Disordered" evidence="9">
    <location>
        <begin position="707"/>
        <end position="811"/>
    </location>
</feature>
<dbReference type="PANTHER" id="PTHR45655">
    <property type="entry name" value="GUANYLATE CYCLASE SOLUBLE SUBUNIT BETA-2"/>
    <property type="match status" value="1"/>
</dbReference>
<feature type="compositionally biased region" description="Polar residues" evidence="9">
    <location>
        <begin position="720"/>
        <end position="740"/>
    </location>
</feature>
<accession>A0A9Q1FBF2</accession>
<evidence type="ECO:0000256" key="7">
    <source>
        <dbReference type="ARBA" id="ARBA00023293"/>
    </source>
</evidence>
<dbReference type="InterPro" id="IPR029787">
    <property type="entry name" value="Nucleotide_cyclase"/>
</dbReference>
<dbReference type="InterPro" id="IPR042463">
    <property type="entry name" value="HNOB_dom_associated_sf"/>
</dbReference>
<dbReference type="InterPro" id="IPR001054">
    <property type="entry name" value="A/G_cyclase"/>
</dbReference>
<dbReference type="SUPFAM" id="SSF111126">
    <property type="entry name" value="Ligand-binding domain in the NO signalling and Golgi transport"/>
    <property type="match status" value="1"/>
</dbReference>
<dbReference type="InterPro" id="IPR018297">
    <property type="entry name" value="A/G_cyclase_CS"/>
</dbReference>
<comment type="subcellular location">
    <subcellularLocation>
        <location evidence="1">Cytoplasm</location>
    </subcellularLocation>
</comment>
<reference evidence="11" key="1">
    <citation type="journal article" date="2023" name="Science">
        <title>Genome structures resolve the early diversification of teleost fishes.</title>
        <authorList>
            <person name="Parey E."/>
            <person name="Louis A."/>
            <person name="Montfort J."/>
            <person name="Bouchez O."/>
            <person name="Roques C."/>
            <person name="Iampietro C."/>
            <person name="Lluch J."/>
            <person name="Castinel A."/>
            <person name="Donnadieu C."/>
            <person name="Desvignes T."/>
            <person name="Floi Bucao C."/>
            <person name="Jouanno E."/>
            <person name="Wen M."/>
            <person name="Mejri S."/>
            <person name="Dirks R."/>
            <person name="Jansen H."/>
            <person name="Henkel C."/>
            <person name="Chen W.J."/>
            <person name="Zahm M."/>
            <person name="Cabau C."/>
            <person name="Klopp C."/>
            <person name="Thompson A.W."/>
            <person name="Robinson-Rechavi M."/>
            <person name="Braasch I."/>
            <person name="Lecointre G."/>
            <person name="Bobe J."/>
            <person name="Postlethwait J.H."/>
            <person name="Berthelot C."/>
            <person name="Roest Crollius H."/>
            <person name="Guiguen Y."/>
        </authorList>
    </citation>
    <scope>NUCLEOTIDE SEQUENCE</scope>
    <source>
        <strain evidence="11">WJC10195</strain>
    </source>
</reference>
<comment type="caution">
    <text evidence="11">The sequence shown here is derived from an EMBL/GenBank/DDBJ whole genome shotgun (WGS) entry which is preliminary data.</text>
</comment>
<dbReference type="PANTHER" id="PTHR45655:SF10">
    <property type="entry name" value="SOLUBLE GUANYLATE CYCLASE 88E"/>
    <property type="match status" value="1"/>
</dbReference>
<dbReference type="Pfam" id="PF05527">
    <property type="entry name" value="TNFAIP8"/>
    <property type="match status" value="1"/>
</dbReference>
<keyword evidence="4" id="KW-0547">Nucleotide-binding</keyword>
<dbReference type="Gene3D" id="1.20.1440.160">
    <property type="entry name" value="Tumor necrosis factor alpha-induced protein 8-like"/>
    <property type="match status" value="1"/>
</dbReference>
<dbReference type="EC" id="4.6.1.2" evidence="2"/>
<dbReference type="SMART" id="SM00044">
    <property type="entry name" value="CYCc"/>
    <property type="match status" value="1"/>
</dbReference>
<dbReference type="CDD" id="cd07302">
    <property type="entry name" value="CHD"/>
    <property type="match status" value="1"/>
</dbReference>
<feature type="compositionally biased region" description="Basic and acidic residues" evidence="9">
    <location>
        <begin position="708"/>
        <end position="719"/>
    </location>
</feature>
<dbReference type="FunFam" id="1.20.1440.160:FF:000001">
    <property type="entry name" value="Tumor necrosis factor alpha-induced protein 8-like 1"/>
    <property type="match status" value="1"/>
</dbReference>
<name>A0A9Q1FBF2_SYNKA</name>
<dbReference type="AlphaFoldDB" id="A0A9Q1FBF2"/>
<dbReference type="PROSITE" id="PS50125">
    <property type="entry name" value="GUANYLATE_CYCLASE_2"/>
    <property type="match status" value="1"/>
</dbReference>
<evidence type="ECO:0000256" key="4">
    <source>
        <dbReference type="ARBA" id="ARBA00022741"/>
    </source>
</evidence>
<dbReference type="OrthoDB" id="6127067at2759"/>
<dbReference type="InterPro" id="IPR038158">
    <property type="entry name" value="H-NOX_domain_sf"/>
</dbReference>
<dbReference type="Pfam" id="PF00211">
    <property type="entry name" value="Guanylate_cyc"/>
    <property type="match status" value="1"/>
</dbReference>
<feature type="region of interest" description="Disordered" evidence="9">
    <location>
        <begin position="288"/>
        <end position="308"/>
    </location>
</feature>
<dbReference type="GO" id="GO:0042981">
    <property type="term" value="P:regulation of apoptotic process"/>
    <property type="evidence" value="ECO:0007669"/>
    <property type="project" value="InterPro"/>
</dbReference>
<dbReference type="GO" id="GO:0038060">
    <property type="term" value="P:nitric oxide-cGMP-mediated signaling"/>
    <property type="evidence" value="ECO:0007669"/>
    <property type="project" value="TreeGrafter"/>
</dbReference>
<keyword evidence="6 8" id="KW-0456">Lyase</keyword>
<comment type="similarity">
    <text evidence="8">Belongs to the adenylyl cyclase class-4/guanylyl cyclase family.</text>
</comment>
<feature type="region of interest" description="Disordered" evidence="9">
    <location>
        <begin position="314"/>
        <end position="333"/>
    </location>
</feature>
<dbReference type="GO" id="GO:0008074">
    <property type="term" value="C:guanylate cyclase complex, soluble"/>
    <property type="evidence" value="ECO:0007669"/>
    <property type="project" value="TreeGrafter"/>
</dbReference>
<feature type="domain" description="Guanylate cyclase" evidence="10">
    <location>
        <begin position="520"/>
        <end position="648"/>
    </location>
</feature>
<dbReference type="PROSITE" id="PS00452">
    <property type="entry name" value="GUANYLATE_CYCLASE_1"/>
    <property type="match status" value="1"/>
</dbReference>
<dbReference type="InterPro" id="IPR011644">
    <property type="entry name" value="Heme_NO-bd"/>
</dbReference>
<dbReference type="Gene3D" id="6.10.250.780">
    <property type="match status" value="1"/>
</dbReference>
<keyword evidence="12" id="KW-1185">Reference proteome</keyword>
<dbReference type="Gene3D" id="3.30.450.260">
    <property type="entry name" value="Haem NO binding associated domain"/>
    <property type="match status" value="1"/>
</dbReference>
<dbReference type="InterPro" id="IPR024096">
    <property type="entry name" value="NO_sig/Golgi_transp_ligand-bd"/>
</dbReference>
<proteinExistence type="inferred from homology"/>